<protein>
    <submittedName>
        <fullName evidence="10">C2H2 finger domain-containing protein</fullName>
    </submittedName>
</protein>
<keyword evidence="4" id="KW-0862">Zinc</keyword>
<name>L2FX39_COLFN</name>
<evidence type="ECO:0000256" key="5">
    <source>
        <dbReference type="ARBA" id="ARBA00023015"/>
    </source>
</evidence>
<evidence type="ECO:0000256" key="6">
    <source>
        <dbReference type="ARBA" id="ARBA00023163"/>
    </source>
</evidence>
<keyword evidence="5" id="KW-0805">Transcription regulation</keyword>
<dbReference type="Gene3D" id="3.30.160.60">
    <property type="entry name" value="Classic Zinc Finger"/>
    <property type="match status" value="1"/>
</dbReference>
<feature type="compositionally biased region" description="Basic and acidic residues" evidence="8">
    <location>
        <begin position="228"/>
        <end position="239"/>
    </location>
</feature>
<feature type="compositionally biased region" description="Low complexity" evidence="8">
    <location>
        <begin position="84"/>
        <end position="101"/>
    </location>
</feature>
<evidence type="ECO:0000256" key="8">
    <source>
        <dbReference type="SAM" id="MobiDB-lite"/>
    </source>
</evidence>
<feature type="region of interest" description="Disordered" evidence="8">
    <location>
        <begin position="324"/>
        <end position="344"/>
    </location>
</feature>
<dbReference type="SMART" id="SM00355">
    <property type="entry name" value="ZnF_C2H2"/>
    <property type="match status" value="4"/>
</dbReference>
<dbReference type="GO" id="GO:0005634">
    <property type="term" value="C:nucleus"/>
    <property type="evidence" value="ECO:0007669"/>
    <property type="project" value="UniProtKB-SubCell"/>
</dbReference>
<gene>
    <name evidence="10" type="ORF">CGGC5_941</name>
</gene>
<keyword evidence="2" id="KW-0479">Metal-binding</keyword>
<feature type="compositionally biased region" description="Acidic residues" evidence="8">
    <location>
        <begin position="417"/>
        <end position="431"/>
    </location>
</feature>
<evidence type="ECO:0000256" key="7">
    <source>
        <dbReference type="ARBA" id="ARBA00023242"/>
    </source>
</evidence>
<feature type="region of interest" description="Disordered" evidence="8">
    <location>
        <begin position="402"/>
        <end position="486"/>
    </location>
</feature>
<dbReference type="PANTHER" id="PTHR46179:SF13">
    <property type="entry name" value="C2H2-TYPE DOMAIN-CONTAINING PROTEIN"/>
    <property type="match status" value="1"/>
</dbReference>
<evidence type="ECO:0000313" key="10">
    <source>
        <dbReference type="EMBL" id="ELA30877.1"/>
    </source>
</evidence>
<dbReference type="EMBL" id="KB020781">
    <property type="protein sequence ID" value="ELA30877.1"/>
    <property type="molecule type" value="Genomic_DNA"/>
</dbReference>
<organism evidence="10">
    <name type="scientific">Colletotrichum fructicola (strain Nara gc5)</name>
    <name type="common">Anthracnose fungus</name>
    <name type="synonym">Colletotrichum gloeosporioides (strain Nara gc5)</name>
    <dbReference type="NCBI Taxonomy" id="1213859"/>
    <lineage>
        <taxon>Eukaryota</taxon>
        <taxon>Fungi</taxon>
        <taxon>Dikarya</taxon>
        <taxon>Ascomycota</taxon>
        <taxon>Pezizomycotina</taxon>
        <taxon>Sordariomycetes</taxon>
        <taxon>Hypocreomycetidae</taxon>
        <taxon>Glomerellales</taxon>
        <taxon>Glomerellaceae</taxon>
        <taxon>Colletotrichum</taxon>
        <taxon>Colletotrichum gloeosporioides species complex</taxon>
    </lineage>
</organism>
<reference evidence="10" key="1">
    <citation type="submission" date="2012-08" db="EMBL/GenBank/DDBJ databases">
        <title>Genome analysis of Colletotrichum orbiculare and Colletotrichum fructicola.</title>
        <authorList>
            <person name="Gan P.H.P."/>
            <person name="Ikeda K."/>
            <person name="Irieda H."/>
            <person name="Narusaka M."/>
            <person name="O'Connell R.J."/>
            <person name="Narusaka Y."/>
            <person name="Takano Y."/>
            <person name="Kubo Y."/>
            <person name="Shirasu K."/>
        </authorList>
    </citation>
    <scope>NUCLEOTIDE SEQUENCE</scope>
    <source>
        <strain evidence="10">Nara gc5</strain>
    </source>
</reference>
<proteinExistence type="predicted"/>
<dbReference type="InterPro" id="IPR036236">
    <property type="entry name" value="Znf_C2H2_sf"/>
</dbReference>
<feature type="domain" description="C2H2-type" evidence="9">
    <location>
        <begin position="349"/>
        <end position="369"/>
    </location>
</feature>
<evidence type="ECO:0000256" key="4">
    <source>
        <dbReference type="ARBA" id="ARBA00022833"/>
    </source>
</evidence>
<dbReference type="InterPro" id="IPR013087">
    <property type="entry name" value="Znf_C2H2_type"/>
</dbReference>
<evidence type="ECO:0000256" key="1">
    <source>
        <dbReference type="ARBA" id="ARBA00004123"/>
    </source>
</evidence>
<dbReference type="STRING" id="1213859.L2FX39"/>
<dbReference type="HOGENOM" id="CLU_017895_0_0_1"/>
<dbReference type="InterPro" id="IPR051061">
    <property type="entry name" value="Zinc_finger_trans_reg"/>
</dbReference>
<feature type="region of interest" description="Disordered" evidence="8">
    <location>
        <begin position="77"/>
        <end position="120"/>
    </location>
</feature>
<dbReference type="SUPFAM" id="SSF57667">
    <property type="entry name" value="beta-beta-alpha zinc fingers"/>
    <property type="match status" value="1"/>
</dbReference>
<feature type="domain" description="C2H2-type" evidence="9">
    <location>
        <begin position="293"/>
        <end position="323"/>
    </location>
</feature>
<dbReference type="PANTHER" id="PTHR46179">
    <property type="entry name" value="ZINC FINGER PROTEIN"/>
    <property type="match status" value="1"/>
</dbReference>
<keyword evidence="3" id="KW-0863">Zinc-finger</keyword>
<feature type="domain" description="C2H2-type" evidence="9">
    <location>
        <begin position="234"/>
        <end position="255"/>
    </location>
</feature>
<evidence type="ECO:0000256" key="2">
    <source>
        <dbReference type="ARBA" id="ARBA00022723"/>
    </source>
</evidence>
<sequence length="577" mass="64438">MVSIDQSYNMLPKHLSSEHDDYILYPEPPQAVFTTAPMEMTIPANASYMFPTSMPMEASPVYENNFIYQGRTSPSLYEDGDFQLPSSNLSTTSAPSAASSNVGSPQSHHDQPAPVPEWAHPGIAVTPGIVPHDYYNTTGTEYSTYAGSGMEDFAAFDFVNTKPPGFVVSRIARPVRFVPIHGPQRQPNAFHAHSQQQSSPYATPPHARRPSLHSFPSNYSDGNGYSGDESKEKQRCPHPECGKTFKDLKAHMLTHQNERPEKCPIVTCDYHVKGFARKYDKNRHTLTHYKGTMVCGFCPGSGSAAEKSFNRADVFKRHLTAVHGVEQRKKSRPASSGKKLAGYPPDATGKCSTCSQTFSNAQDFYEHLDDCVLRIVQQEDPAEAINAKRLAEVENDKDVHQTLEKNHLPTQTQMPSTEEDEDEDMDDEDDEDSKHRFNSPTKRKGNPVNGVQKSRGLTHSRGGGPMPVKAKGRKNRRDYPSSWGFDKGQMTMKKRVMAVFDGPRRLAKDDMMLSTDHEVRIKLADGNNYVTDLDVQTLKRAEGFLGATDDEKGPWISDDPTEEQLREMQAVLESFEQ</sequence>
<evidence type="ECO:0000259" key="9">
    <source>
        <dbReference type="SMART" id="SM00355"/>
    </source>
</evidence>
<feature type="region of interest" description="Disordered" evidence="8">
    <location>
        <begin position="182"/>
        <end position="239"/>
    </location>
</feature>
<keyword evidence="6" id="KW-0804">Transcription</keyword>
<feature type="compositionally biased region" description="Polar residues" evidence="8">
    <location>
        <begin position="214"/>
        <end position="223"/>
    </location>
</feature>
<feature type="domain" description="C2H2-type" evidence="9">
    <location>
        <begin position="261"/>
        <end position="288"/>
    </location>
</feature>
<comment type="subcellular location">
    <subcellularLocation>
        <location evidence="1">Nucleus</location>
    </subcellularLocation>
</comment>
<evidence type="ECO:0000256" key="3">
    <source>
        <dbReference type="ARBA" id="ARBA00022771"/>
    </source>
</evidence>
<keyword evidence="7" id="KW-0539">Nucleus</keyword>
<dbReference type="AlphaFoldDB" id="L2FX39"/>
<dbReference type="GO" id="GO:0006357">
    <property type="term" value="P:regulation of transcription by RNA polymerase II"/>
    <property type="evidence" value="ECO:0007669"/>
    <property type="project" value="TreeGrafter"/>
</dbReference>
<dbReference type="GO" id="GO:0008270">
    <property type="term" value="F:zinc ion binding"/>
    <property type="evidence" value="ECO:0007669"/>
    <property type="project" value="UniProtKB-KW"/>
</dbReference>
<accession>L2FX39</accession>